<evidence type="ECO:0000313" key="11">
    <source>
        <dbReference type="EMBL" id="NMA44789.1"/>
    </source>
</evidence>
<keyword evidence="4 9" id="KW-0547">Nucleotide-binding</keyword>
<dbReference type="Gene3D" id="2.40.50.140">
    <property type="entry name" value="Nucleic acid-binding proteins"/>
    <property type="match status" value="1"/>
</dbReference>
<comment type="similarity">
    <text evidence="1 9">Belongs to the MCM family.</text>
</comment>
<dbReference type="EMBL" id="JAAZKV010000023">
    <property type="protein sequence ID" value="NMA44789.1"/>
    <property type="molecule type" value="Genomic_DNA"/>
</dbReference>
<dbReference type="Proteomes" id="UP000526302">
    <property type="component" value="Unassembled WGS sequence"/>
</dbReference>
<dbReference type="SUPFAM" id="SSF52540">
    <property type="entry name" value="P-loop containing nucleoside triphosphate hydrolases"/>
    <property type="match status" value="1"/>
</dbReference>
<dbReference type="Gene3D" id="1.10.10.10">
    <property type="entry name" value="Winged helix-like DNA-binding domain superfamily/Winged helix DNA-binding domain"/>
    <property type="match status" value="1"/>
</dbReference>
<dbReference type="GO" id="GO:0003697">
    <property type="term" value="F:single-stranded DNA binding"/>
    <property type="evidence" value="ECO:0007669"/>
    <property type="project" value="TreeGrafter"/>
</dbReference>
<dbReference type="EC" id="3.6.4.12" evidence="2"/>
<dbReference type="GO" id="GO:0042555">
    <property type="term" value="C:MCM complex"/>
    <property type="evidence" value="ECO:0007669"/>
    <property type="project" value="InterPro"/>
</dbReference>
<dbReference type="PRINTS" id="PR01657">
    <property type="entry name" value="MCMFAMILY"/>
</dbReference>
<dbReference type="InterPro" id="IPR027417">
    <property type="entry name" value="P-loop_NTPase"/>
</dbReference>
<evidence type="ECO:0000256" key="9">
    <source>
        <dbReference type="RuleBase" id="RU004070"/>
    </source>
</evidence>
<keyword evidence="7 9" id="KW-0067">ATP-binding</keyword>
<dbReference type="FunFam" id="3.40.50.300:FF:002469">
    <property type="entry name" value="Cell division control protein 21"/>
    <property type="match status" value="1"/>
</dbReference>
<evidence type="ECO:0000256" key="5">
    <source>
        <dbReference type="ARBA" id="ARBA00022801"/>
    </source>
</evidence>
<feature type="domain" description="MCM C-terminal AAA(+) ATPase" evidence="10">
    <location>
        <begin position="282"/>
        <end position="489"/>
    </location>
</feature>
<dbReference type="PANTHER" id="PTHR11630">
    <property type="entry name" value="DNA REPLICATION LICENSING FACTOR MCM FAMILY MEMBER"/>
    <property type="match status" value="1"/>
</dbReference>
<keyword evidence="6" id="KW-0347">Helicase</keyword>
<dbReference type="Gene3D" id="2.20.28.10">
    <property type="match status" value="1"/>
</dbReference>
<evidence type="ECO:0000256" key="8">
    <source>
        <dbReference type="ARBA" id="ARBA00023125"/>
    </source>
</evidence>
<sequence length="704" mass="79436">MVELNLEEIERQESSPFTEKFEEFFNIIYRKEIEKMVESYPEKRSLVLDFKALEKFDPLLADELLDNPDPVIEAAENAIRQVNIPSLQVEEFKPHVRISNLPKDREIDLKDISSKHLNKMICVEGLMRQITDVLPKLILAVWKCRRCGNIYKIPQDRKTKLTQPNMCECRSREFELLEDKSGFIDYQKIEIQEPLEKLKGNEQAVYLKVFVSDDIVNKVAAGDKTKFVGILRLLPPDREKKNIYGKYLEVNYLEETQKEFSEVEVTKEEQEEIKKLANDPNVYELLIDSIAPAIYGHNIVKESIALQLFGGVTKNLPNKQMIRGNIHVLLIGDPGCGKSQLLTAANNIAPKSIYISGKTTSGVGLTASAVKDEFGEGGWTLKAGALVLSSGGVCMADELDKMEAQDRSALHEAMEQGMISVAKAGIVTRFKSDTSLLAAANPKFSRFDPFTPFLEQIELPASLISRFDLFFMIKDVLDKTMDQKISEHILITHQSGEKLKQSNITGKALSKKELEKIEEVTKPKIDPELLRKYISYARQKCFPILTDEAMKTISEFYVGLRDQGRGKGTYAATARQLEGLVRLSEASARVRLSDTVEIEDAERAIRLVKKSLEETVTDPETGNIDIDIVTSGITQSKQNAISIVMRLIKEAMGEGIDMVPVEQVITMGIEKGLDEEKIKSAMEDLEKKGDIYRPRHHFVKPSTK</sequence>
<dbReference type="PANTHER" id="PTHR11630:SF66">
    <property type="entry name" value="DNA REPLICATION LICENSING FACTOR MCM4"/>
    <property type="match status" value="1"/>
</dbReference>
<keyword evidence="8 9" id="KW-0238">DNA-binding</keyword>
<proteinExistence type="inferred from homology"/>
<dbReference type="PROSITE" id="PS50051">
    <property type="entry name" value="MCM_2"/>
    <property type="match status" value="1"/>
</dbReference>
<dbReference type="InterPro" id="IPR036388">
    <property type="entry name" value="WH-like_DNA-bd_sf"/>
</dbReference>
<evidence type="ECO:0000256" key="3">
    <source>
        <dbReference type="ARBA" id="ARBA00022705"/>
    </source>
</evidence>
<dbReference type="FunFam" id="2.20.28.10:FF:000003">
    <property type="entry name" value="DNA helicase"/>
    <property type="match status" value="1"/>
</dbReference>
<dbReference type="InterPro" id="IPR033762">
    <property type="entry name" value="MCM_OB"/>
</dbReference>
<dbReference type="GO" id="GO:0006270">
    <property type="term" value="P:DNA replication initiation"/>
    <property type="evidence" value="ECO:0007669"/>
    <property type="project" value="InterPro"/>
</dbReference>
<dbReference type="Pfam" id="PF17855">
    <property type="entry name" value="MCM_lid"/>
    <property type="match status" value="1"/>
</dbReference>
<reference evidence="11 12" key="1">
    <citation type="journal article" date="2020" name="Biotechnol. Biofuels">
        <title>New insights from the biogas microbiome by comprehensive genome-resolved metagenomics of nearly 1600 species originating from multiple anaerobic digesters.</title>
        <authorList>
            <person name="Campanaro S."/>
            <person name="Treu L."/>
            <person name="Rodriguez-R L.M."/>
            <person name="Kovalovszki A."/>
            <person name="Ziels R.M."/>
            <person name="Maus I."/>
            <person name="Zhu X."/>
            <person name="Kougias P.G."/>
            <person name="Basile A."/>
            <person name="Luo G."/>
            <person name="Schluter A."/>
            <person name="Konstantinidis K.T."/>
            <person name="Angelidaki I."/>
        </authorList>
    </citation>
    <scope>NUCLEOTIDE SEQUENCE [LARGE SCALE GENOMIC DNA]</scope>
    <source>
        <strain evidence="11">AS22ysBPME_79</strain>
    </source>
</reference>
<dbReference type="InterPro" id="IPR041562">
    <property type="entry name" value="MCM_lid"/>
</dbReference>
<evidence type="ECO:0000256" key="7">
    <source>
        <dbReference type="ARBA" id="ARBA00022840"/>
    </source>
</evidence>
<keyword evidence="5" id="KW-0378">Hydrolase</keyword>
<dbReference type="Pfam" id="PF00493">
    <property type="entry name" value="MCM"/>
    <property type="match status" value="1"/>
</dbReference>
<evidence type="ECO:0000313" key="12">
    <source>
        <dbReference type="Proteomes" id="UP000526302"/>
    </source>
</evidence>
<dbReference type="AlphaFoldDB" id="A0A7K4C0E2"/>
<evidence type="ECO:0000259" key="10">
    <source>
        <dbReference type="PROSITE" id="PS50051"/>
    </source>
</evidence>
<evidence type="ECO:0000256" key="1">
    <source>
        <dbReference type="ARBA" id="ARBA00008010"/>
    </source>
</evidence>
<evidence type="ECO:0000256" key="4">
    <source>
        <dbReference type="ARBA" id="ARBA00022741"/>
    </source>
</evidence>
<dbReference type="InterPro" id="IPR003593">
    <property type="entry name" value="AAA+_ATPase"/>
</dbReference>
<keyword evidence="3" id="KW-0235">DNA replication</keyword>
<dbReference type="InterPro" id="IPR031327">
    <property type="entry name" value="MCM"/>
</dbReference>
<dbReference type="Gene3D" id="3.40.50.300">
    <property type="entry name" value="P-loop containing nucleotide triphosphate hydrolases"/>
    <property type="match status" value="1"/>
</dbReference>
<dbReference type="Pfam" id="PF14551">
    <property type="entry name" value="MCM_N"/>
    <property type="match status" value="1"/>
</dbReference>
<dbReference type="InterPro" id="IPR012340">
    <property type="entry name" value="NA-bd_OB-fold"/>
</dbReference>
<dbReference type="InterPro" id="IPR027925">
    <property type="entry name" value="MCM_N"/>
</dbReference>
<dbReference type="SUPFAM" id="SSF50249">
    <property type="entry name" value="Nucleic acid-binding proteins"/>
    <property type="match status" value="1"/>
</dbReference>
<dbReference type="GO" id="GO:0017116">
    <property type="term" value="F:single-stranded DNA helicase activity"/>
    <property type="evidence" value="ECO:0007669"/>
    <property type="project" value="TreeGrafter"/>
</dbReference>
<accession>A0A7K4C0E2</accession>
<dbReference type="GO" id="GO:0005524">
    <property type="term" value="F:ATP binding"/>
    <property type="evidence" value="ECO:0007669"/>
    <property type="project" value="UniProtKB-KW"/>
</dbReference>
<dbReference type="InterPro" id="IPR001208">
    <property type="entry name" value="MCM_dom"/>
</dbReference>
<dbReference type="Pfam" id="PF17207">
    <property type="entry name" value="MCM_OB"/>
    <property type="match status" value="1"/>
</dbReference>
<comment type="caution">
    <text evidence="11">The sequence shown here is derived from an EMBL/GenBank/DDBJ whole genome shotgun (WGS) entry which is preliminary data.</text>
</comment>
<gene>
    <name evidence="11" type="ORF">GX950_03200</name>
</gene>
<dbReference type="SMART" id="SM00382">
    <property type="entry name" value="AAA"/>
    <property type="match status" value="1"/>
</dbReference>
<dbReference type="SMART" id="SM00350">
    <property type="entry name" value="MCM"/>
    <property type="match status" value="1"/>
</dbReference>
<evidence type="ECO:0000256" key="6">
    <source>
        <dbReference type="ARBA" id="ARBA00022806"/>
    </source>
</evidence>
<protein>
    <recommendedName>
        <fullName evidence="2">DNA helicase</fullName>
        <ecNumber evidence="2">3.6.4.12</ecNumber>
    </recommendedName>
</protein>
<dbReference type="Gene3D" id="3.30.1640.10">
    <property type="entry name" value="mini-chromosome maintenance (MCM) complex, chain A, domain 1"/>
    <property type="match status" value="1"/>
</dbReference>
<name>A0A7K4C0E2_9ARCH</name>
<dbReference type="PRINTS" id="PR01660">
    <property type="entry name" value="MCMPROTEIN4"/>
</dbReference>
<organism evidence="11 12">
    <name type="scientific">Candidatus Iainarchaeum sp</name>
    <dbReference type="NCBI Taxonomy" id="3101447"/>
    <lineage>
        <taxon>Archaea</taxon>
        <taxon>Candidatus Iainarchaeota</taxon>
        <taxon>Candidatus Iainarchaeia</taxon>
        <taxon>Candidatus Iainarchaeales</taxon>
        <taxon>Candidatus Iainarchaeaceae</taxon>
        <taxon>Candidatus Iainarchaeum</taxon>
    </lineage>
</organism>
<dbReference type="GO" id="GO:0016787">
    <property type="term" value="F:hydrolase activity"/>
    <property type="evidence" value="ECO:0007669"/>
    <property type="project" value="UniProtKB-KW"/>
</dbReference>
<evidence type="ECO:0000256" key="2">
    <source>
        <dbReference type="ARBA" id="ARBA00012551"/>
    </source>
</evidence>
<dbReference type="InterPro" id="IPR008047">
    <property type="entry name" value="MCM_4"/>
</dbReference>